<feature type="region of interest" description="Disordered" evidence="1">
    <location>
        <begin position="33"/>
        <end position="77"/>
    </location>
</feature>
<organism evidence="2 3">
    <name type="scientific">Arabis alpina</name>
    <name type="common">Alpine rock-cress</name>
    <dbReference type="NCBI Taxonomy" id="50452"/>
    <lineage>
        <taxon>Eukaryota</taxon>
        <taxon>Viridiplantae</taxon>
        <taxon>Streptophyta</taxon>
        <taxon>Embryophyta</taxon>
        <taxon>Tracheophyta</taxon>
        <taxon>Spermatophyta</taxon>
        <taxon>Magnoliopsida</taxon>
        <taxon>eudicotyledons</taxon>
        <taxon>Gunneridae</taxon>
        <taxon>Pentapetalae</taxon>
        <taxon>rosids</taxon>
        <taxon>malvids</taxon>
        <taxon>Brassicales</taxon>
        <taxon>Brassicaceae</taxon>
        <taxon>Arabideae</taxon>
        <taxon>Arabis</taxon>
    </lineage>
</organism>
<keyword evidence="3" id="KW-1185">Reference proteome</keyword>
<protein>
    <submittedName>
        <fullName evidence="2">Uncharacterized protein</fullName>
    </submittedName>
</protein>
<reference evidence="2" key="1">
    <citation type="submission" date="2014-06" db="EMBL/GenBank/DDBJ databases">
        <title>The reference genome of Arabis alpina.</title>
        <authorList>
            <person name="Willing E.-M."/>
        </authorList>
    </citation>
    <scope>NUCLEOTIDE SEQUENCE</scope>
    <source>
        <tissue evidence="2">Leaf</tissue>
    </source>
</reference>
<evidence type="ECO:0000313" key="3">
    <source>
        <dbReference type="Proteomes" id="UP000029120"/>
    </source>
</evidence>
<dbReference type="EMBL" id="CM002874">
    <property type="protein sequence ID" value="KFK32343.1"/>
    <property type="molecule type" value="Genomic_DNA"/>
</dbReference>
<feature type="compositionally biased region" description="Basic and acidic residues" evidence="1">
    <location>
        <begin position="8"/>
        <end position="19"/>
    </location>
</feature>
<proteinExistence type="predicted"/>
<dbReference type="EMBL" id="CM002874">
    <property type="protein sequence ID" value="KFK32344.1"/>
    <property type="molecule type" value="Genomic_DNA"/>
</dbReference>
<gene>
    <name evidence="2" type="ordered locus">AALP_Aa6g229400</name>
</gene>
<dbReference type="Gramene" id="KFK32343">
    <property type="protein sequence ID" value="KFK32343"/>
    <property type="gene ID" value="AALP_AA6G229400"/>
</dbReference>
<dbReference type="Gramene" id="KFK32344">
    <property type="protein sequence ID" value="KFK32344"/>
    <property type="gene ID" value="AALP_AA6G229400"/>
</dbReference>
<evidence type="ECO:0000313" key="2">
    <source>
        <dbReference type="EMBL" id="KFK32343.1"/>
    </source>
</evidence>
<feature type="region of interest" description="Disordered" evidence="1">
    <location>
        <begin position="1"/>
        <end position="21"/>
    </location>
</feature>
<dbReference type="Proteomes" id="UP000029120">
    <property type="component" value="Chromosome 6"/>
</dbReference>
<reference evidence="3" key="2">
    <citation type="journal article" date="2015" name="Nat. Plants">
        <title>Genome expansion of Arabis alpina linked with retrotransposition and reduced symmetric DNA methylation.</title>
        <authorList>
            <person name="Willing E.M."/>
            <person name="Rawat V."/>
            <person name="Mandakova T."/>
            <person name="Maumus F."/>
            <person name="James G.V."/>
            <person name="Nordstroem K.J."/>
            <person name="Becker C."/>
            <person name="Warthmann N."/>
            <person name="Chica C."/>
            <person name="Szarzynska B."/>
            <person name="Zytnicki M."/>
            <person name="Albani M.C."/>
            <person name="Kiefer C."/>
            <person name="Bergonzi S."/>
            <person name="Castaings L."/>
            <person name="Mateos J.L."/>
            <person name="Berns M.C."/>
            <person name="Bujdoso N."/>
            <person name="Piofczyk T."/>
            <person name="de Lorenzo L."/>
            <person name="Barrero-Sicilia C."/>
            <person name="Mateos I."/>
            <person name="Piednoel M."/>
            <person name="Hagmann J."/>
            <person name="Chen-Min-Tao R."/>
            <person name="Iglesias-Fernandez R."/>
            <person name="Schuster S.C."/>
            <person name="Alonso-Blanco C."/>
            <person name="Roudier F."/>
            <person name="Carbonero P."/>
            <person name="Paz-Ares J."/>
            <person name="Davis S.J."/>
            <person name="Pecinka A."/>
            <person name="Quesneville H."/>
            <person name="Colot V."/>
            <person name="Lysak M.A."/>
            <person name="Weigel D."/>
            <person name="Coupland G."/>
            <person name="Schneeberger K."/>
        </authorList>
    </citation>
    <scope>NUCLEOTIDE SEQUENCE [LARGE SCALE GENOMIC DNA]</scope>
    <source>
        <strain evidence="3">cv. Pajares</strain>
    </source>
</reference>
<name>A0A087GR41_ARAAL</name>
<feature type="compositionally biased region" description="Polar residues" evidence="1">
    <location>
        <begin position="33"/>
        <end position="52"/>
    </location>
</feature>
<sequence length="394" mass="43220">MTRRRAAVRADDSAGRTKDLGSSVIYASMTTTPRSSGLVNAPTPSFSKSPMSSCGRGEDPTLLAYTEDPTPPVRTEEPKTLVDDASRADVSNNEGDPTWIEDVGTDVFDREGSLTWTEGVGTDVDGLGTRRDSDTEVADGMFPLNDEDPGLPLDPLSSSSTSLREVSAASSEEVWYLRGDRGHWTSPWYLSVVRGRSEELKHTVTNSSGMALIARFPSKYDYFEDHFFFVEISERTVEVDYIDLVKMRWERRVKPSLPEVSKEFVTAMHTDLSSGNGNYRRSFSRKRIERALSAEIFPGKILGRGQARVSFREQAALKVAVKAKGSSGTNTPRAVAPMTSTPMAPSVLVRSSRPLAPKTLLPPPSAGELAEFCRLSSDRAQISSGKGNQRLDQR</sequence>
<dbReference type="AlphaFoldDB" id="A0A087GR41"/>
<accession>A0A087GR41</accession>
<evidence type="ECO:0000256" key="1">
    <source>
        <dbReference type="SAM" id="MobiDB-lite"/>
    </source>
</evidence>